<feature type="transmembrane region" description="Helical" evidence="5">
    <location>
        <begin position="92"/>
        <end position="111"/>
    </location>
</feature>
<dbReference type="InterPro" id="IPR006214">
    <property type="entry name" value="Bax_inhibitor_1-related"/>
</dbReference>
<keyword evidence="3 5" id="KW-1133">Transmembrane helix</keyword>
<feature type="transmembrane region" description="Helical" evidence="5">
    <location>
        <begin position="123"/>
        <end position="142"/>
    </location>
</feature>
<keyword evidence="2 5" id="KW-0812">Transmembrane</keyword>
<sequence length="264" mass="28488">MATSAGGADLEASMLEKKKTGSDLRKGYTSHWHVPKHEHLGGISGDAVKAGFRKKVYAILSIQIGITGAICMAFMYSPILNDFALQLLSNNIVFGCVTIVPLVIITCFLMAQKNNYPANAGLLVLFTVANSVTLGPVCALFAKVGMASLVLEAFVITMGVFFGLTAFVMLVGDRLDLGLLGGFFFVMLLAMLTTAVVGIFIPSVTQNILYASAGAVLFAGYIIFDTWRIEQVFGPDDYIIAAIEIYLDLINMFLYILQILAESK</sequence>
<proteinExistence type="inferred from homology"/>
<dbReference type="EMBL" id="HBNR01040804">
    <property type="protein sequence ID" value="CAE4599447.1"/>
    <property type="molecule type" value="Transcribed_RNA"/>
</dbReference>
<gene>
    <name evidence="6" type="ORF">AMON00008_LOCUS28286</name>
</gene>
<dbReference type="PANTHER" id="PTHR23291">
    <property type="entry name" value="BAX INHIBITOR-RELATED"/>
    <property type="match status" value="1"/>
</dbReference>
<evidence type="ECO:0000256" key="1">
    <source>
        <dbReference type="ARBA" id="ARBA00004141"/>
    </source>
</evidence>
<dbReference type="PANTHER" id="PTHR23291:SF50">
    <property type="entry name" value="PROTEIN LIFEGUARD 4"/>
    <property type="match status" value="1"/>
</dbReference>
<dbReference type="GO" id="GO:0016020">
    <property type="term" value="C:membrane"/>
    <property type="evidence" value="ECO:0007669"/>
    <property type="project" value="UniProtKB-SubCell"/>
</dbReference>
<feature type="transmembrane region" description="Helical" evidence="5">
    <location>
        <begin position="239"/>
        <end position="261"/>
    </location>
</feature>
<feature type="transmembrane region" description="Helical" evidence="5">
    <location>
        <begin position="177"/>
        <end position="201"/>
    </location>
</feature>
<evidence type="ECO:0000256" key="5">
    <source>
        <dbReference type="RuleBase" id="RU004379"/>
    </source>
</evidence>
<dbReference type="Pfam" id="PF01027">
    <property type="entry name" value="Bax1-I"/>
    <property type="match status" value="1"/>
</dbReference>
<keyword evidence="4 5" id="KW-0472">Membrane</keyword>
<comment type="similarity">
    <text evidence="5">Belongs to the BI1 family.</text>
</comment>
<organism evidence="6">
    <name type="scientific">Alexandrium monilatum</name>
    <dbReference type="NCBI Taxonomy" id="311494"/>
    <lineage>
        <taxon>Eukaryota</taxon>
        <taxon>Sar</taxon>
        <taxon>Alveolata</taxon>
        <taxon>Dinophyceae</taxon>
        <taxon>Gonyaulacales</taxon>
        <taxon>Pyrocystaceae</taxon>
        <taxon>Alexandrium</taxon>
    </lineage>
</organism>
<evidence type="ECO:0008006" key="7">
    <source>
        <dbReference type="Google" id="ProtNLM"/>
    </source>
</evidence>
<name>A0A7S4R088_9DINO</name>
<evidence type="ECO:0000313" key="6">
    <source>
        <dbReference type="EMBL" id="CAE4599447.1"/>
    </source>
</evidence>
<feature type="transmembrane region" description="Helical" evidence="5">
    <location>
        <begin position="207"/>
        <end position="227"/>
    </location>
</feature>
<feature type="transmembrane region" description="Helical" evidence="5">
    <location>
        <begin position="148"/>
        <end position="170"/>
    </location>
</feature>
<evidence type="ECO:0000256" key="2">
    <source>
        <dbReference type="ARBA" id="ARBA00022692"/>
    </source>
</evidence>
<protein>
    <recommendedName>
        <fullName evidence="7">Transmembrane BAX inhibitor motif-containing protein 4</fullName>
    </recommendedName>
</protein>
<comment type="subcellular location">
    <subcellularLocation>
        <location evidence="1">Membrane</location>
        <topology evidence="1">Multi-pass membrane protein</topology>
    </subcellularLocation>
</comment>
<evidence type="ECO:0000256" key="3">
    <source>
        <dbReference type="ARBA" id="ARBA00022989"/>
    </source>
</evidence>
<reference evidence="6" key="1">
    <citation type="submission" date="2021-01" db="EMBL/GenBank/DDBJ databases">
        <authorList>
            <person name="Corre E."/>
            <person name="Pelletier E."/>
            <person name="Niang G."/>
            <person name="Scheremetjew M."/>
            <person name="Finn R."/>
            <person name="Kale V."/>
            <person name="Holt S."/>
            <person name="Cochrane G."/>
            <person name="Meng A."/>
            <person name="Brown T."/>
            <person name="Cohen L."/>
        </authorList>
    </citation>
    <scope>NUCLEOTIDE SEQUENCE</scope>
    <source>
        <strain evidence="6">CCMP3105</strain>
    </source>
</reference>
<feature type="transmembrane region" description="Helical" evidence="5">
    <location>
        <begin position="56"/>
        <end position="80"/>
    </location>
</feature>
<dbReference type="AlphaFoldDB" id="A0A7S4R088"/>
<evidence type="ECO:0000256" key="4">
    <source>
        <dbReference type="ARBA" id="ARBA00023136"/>
    </source>
</evidence>
<accession>A0A7S4R088</accession>